<dbReference type="InterPro" id="IPR004868">
    <property type="entry name" value="DNA-dir_DNA_pol_B_mt/vir"/>
</dbReference>
<dbReference type="SUPFAM" id="SSF53098">
    <property type="entry name" value="Ribonuclease H-like"/>
    <property type="match status" value="1"/>
</dbReference>
<keyword evidence="6" id="KW-0235">DNA replication</keyword>
<dbReference type="InterPro" id="IPR023211">
    <property type="entry name" value="DNA_pol_palm_dom_sf"/>
</dbReference>
<dbReference type="GO" id="GO:0006260">
    <property type="term" value="P:DNA replication"/>
    <property type="evidence" value="ECO:0007669"/>
    <property type="project" value="UniProtKB-KW"/>
</dbReference>
<dbReference type="InterPro" id="IPR017964">
    <property type="entry name" value="DNA-dir_DNA_pol_B_CS"/>
</dbReference>
<geneLocation type="mitochondrion" evidence="11"/>
<dbReference type="GO" id="GO:0000166">
    <property type="term" value="F:nucleotide binding"/>
    <property type="evidence" value="ECO:0007669"/>
    <property type="project" value="InterPro"/>
</dbReference>
<evidence type="ECO:0000256" key="5">
    <source>
        <dbReference type="ARBA" id="ARBA00022695"/>
    </source>
</evidence>
<feature type="domain" description="DNA-directed DNA polymerase family B mitochondria/virus" evidence="10">
    <location>
        <begin position="509"/>
        <end position="826"/>
    </location>
</feature>
<evidence type="ECO:0000256" key="9">
    <source>
        <dbReference type="ARBA" id="ARBA00049244"/>
    </source>
</evidence>
<evidence type="ECO:0000256" key="7">
    <source>
        <dbReference type="ARBA" id="ARBA00022932"/>
    </source>
</evidence>
<dbReference type="Gene3D" id="1.10.287.690">
    <property type="entry name" value="Helix hairpin bin"/>
    <property type="match status" value="1"/>
</dbReference>
<dbReference type="GO" id="GO:0003677">
    <property type="term" value="F:DNA binding"/>
    <property type="evidence" value="ECO:0007669"/>
    <property type="project" value="UniProtKB-KW"/>
</dbReference>
<dbReference type="GO" id="GO:0003887">
    <property type="term" value="F:DNA-directed DNA polymerase activity"/>
    <property type="evidence" value="ECO:0007669"/>
    <property type="project" value="UniProtKB-KW"/>
</dbReference>
<dbReference type="Gene3D" id="3.90.1600.10">
    <property type="entry name" value="Palm domain of DNA polymerase"/>
    <property type="match status" value="2"/>
</dbReference>
<keyword evidence="4" id="KW-0808">Transferase</keyword>
<comment type="catalytic activity">
    <reaction evidence="9">
        <text>DNA(n) + a 2'-deoxyribonucleoside 5'-triphosphate = DNA(n+1) + diphosphate</text>
        <dbReference type="Rhea" id="RHEA:22508"/>
        <dbReference type="Rhea" id="RHEA-COMP:17339"/>
        <dbReference type="Rhea" id="RHEA-COMP:17340"/>
        <dbReference type="ChEBI" id="CHEBI:33019"/>
        <dbReference type="ChEBI" id="CHEBI:61560"/>
        <dbReference type="ChEBI" id="CHEBI:173112"/>
        <dbReference type="EC" id="2.7.7.7"/>
    </reaction>
</comment>
<evidence type="ECO:0000256" key="6">
    <source>
        <dbReference type="ARBA" id="ARBA00022705"/>
    </source>
</evidence>
<dbReference type="PROSITE" id="PS00116">
    <property type="entry name" value="DNA_POLYMERASE_B"/>
    <property type="match status" value="1"/>
</dbReference>
<dbReference type="PANTHER" id="PTHR33568:SF3">
    <property type="entry name" value="DNA-DIRECTED DNA POLYMERASE"/>
    <property type="match status" value="1"/>
</dbReference>
<keyword evidence="8" id="KW-0238">DNA-binding</keyword>
<keyword evidence="11" id="KW-0496">Mitochondrion</keyword>
<organism evidence="11">
    <name type="scientific">Parasitella parasitica</name>
    <dbReference type="NCBI Taxonomy" id="35722"/>
    <lineage>
        <taxon>Eukaryota</taxon>
        <taxon>Fungi</taxon>
        <taxon>Fungi incertae sedis</taxon>
        <taxon>Mucoromycota</taxon>
        <taxon>Mucoromycotina</taxon>
        <taxon>Mucoromycetes</taxon>
        <taxon>Mucorales</taxon>
        <taxon>Mucorineae</taxon>
        <taxon>Mucoraceae</taxon>
        <taxon>Parasitella</taxon>
    </lineage>
</organism>
<dbReference type="Gene3D" id="3.30.420.10">
    <property type="entry name" value="Ribonuclease H-like superfamily/Ribonuclease H"/>
    <property type="match status" value="1"/>
</dbReference>
<sequence length="968" mass="110936">MSYKTILEFATIHNCSNVYSACLLFIPGIKNVMSNLYVLLVFNYNDRSLSYLVLYHRPRGADVIKLLDNLEDKSSSLLIFIDKHPFTIGKVNTYVKNNFMVSKKFKTREELIGVYEAYNYLKHVLSKVILNTINNNILISSKKSAPHFIESTVVDFYIAAWNKKRVDLISPCMKDYQLTPNKPVSKDLYTFEVEIKEKSDFEIKLHLYPQERCNVDVKLLKSVYDVIITNKDITEFSYPKALLISVLSEDGNWFTLAKSQLLGSKTSLESFLYYYKESLFNLKNRAYPLDNLDFLALRVIKLKDGSNFKSSKLFVKPSQLASKGIRKFSSISSVYNVLNSRNISTISRLVPKVSFNAKLGVVDIETIVVNNIHVPYAIGYKLYNQKAVTYYITDYGKSIKPSSIKIINAFLDDFLVNAKGYTIYCHNLGSFDGYILLKELNRANKKLNILMDKQHKFISIDILESNIKFRDSLRILPTSLDSLSKIFDVEIKKGTLDHSRVNKILLFSNNFKLELLAYLEKDLISLMDVLINASKQLLQDYNIDFSKCLSASAMAMKIYRTKFIKLEIPILPSHIDTIIRDSYRGGATEVYKTSGNGLYYYDINSLYPYAMINKMPYKFICVENKVDLNNFFGFVVADVYAPLSVFNPFLPFKDVKTGNIQYPHGQFRGIFFSEELKLAQSKGYKITPTLGYRFSKEYLFRDYVTHFYDKKTIASGGARFLYKLMLNSIYGYLGRNTETLKTEILDRTEVVNVYSNYFIYNHISLENNKVLIVRDLQPSRELQSALSIENLKFNTENIKKYNNIAIASAITSYARIAMVPVKTDVNNPPLYTDTDSIFLSKPLPNHLIGDGLGQFKDELNGSTISEGLFLAPKMYGYKVNNTEKVVIAGVKPNSVTYKELQMISDNKTIIKEKSTIIKDLGTISIINKKSKINLTLSKDNMVKQPVYDKNKKLTHFKPVYLTKLNPLL</sequence>
<dbReference type="InterPro" id="IPR043502">
    <property type="entry name" value="DNA/RNA_pol_sf"/>
</dbReference>
<evidence type="ECO:0000256" key="3">
    <source>
        <dbReference type="ARBA" id="ARBA00014385"/>
    </source>
</evidence>
<dbReference type="InterPro" id="IPR006172">
    <property type="entry name" value="DNA-dir_DNA_pol_B"/>
</dbReference>
<gene>
    <name evidence="11" type="primary">orf180</name>
</gene>
<name>A0A088S6F9_9FUNG</name>
<evidence type="ECO:0000259" key="10">
    <source>
        <dbReference type="Pfam" id="PF03175"/>
    </source>
</evidence>
<dbReference type="InterPro" id="IPR036397">
    <property type="entry name" value="RNaseH_sf"/>
</dbReference>
<proteinExistence type="inferred from homology"/>
<dbReference type="GeneID" id="20466219"/>
<dbReference type="EMBL" id="KM382275">
    <property type="protein sequence ID" value="AIO05756.1"/>
    <property type="molecule type" value="Genomic_DNA"/>
</dbReference>
<dbReference type="AlphaFoldDB" id="A0A088S6F9"/>
<dbReference type="PANTHER" id="PTHR33568">
    <property type="entry name" value="DNA POLYMERASE"/>
    <property type="match status" value="1"/>
</dbReference>
<dbReference type="SUPFAM" id="SSF56672">
    <property type="entry name" value="DNA/RNA polymerases"/>
    <property type="match status" value="1"/>
</dbReference>
<reference evidence="11" key="1">
    <citation type="submission" date="2014-08" db="EMBL/GenBank/DDBJ databases">
        <title>Complete mtDNA Sequence of the Mucoralean Fusion Parasite Parasitella parasitica.</title>
        <authorList>
            <person name="Ellenberger S."/>
            <person name="Burmester A."/>
            <person name="Wostemeyer J."/>
        </authorList>
    </citation>
    <scope>NUCLEOTIDE SEQUENCE</scope>
    <source>
        <strain evidence="11">CBS 412.66</strain>
    </source>
</reference>
<evidence type="ECO:0000256" key="8">
    <source>
        <dbReference type="ARBA" id="ARBA00023125"/>
    </source>
</evidence>
<keyword evidence="5" id="KW-0548">Nucleotidyltransferase</keyword>
<feature type="domain" description="DNA-directed DNA polymerase family B mitochondria/virus" evidence="10">
    <location>
        <begin position="416"/>
        <end position="505"/>
    </location>
</feature>
<dbReference type="PRINTS" id="PR00106">
    <property type="entry name" value="DNAPOLB"/>
</dbReference>
<dbReference type="RefSeq" id="YP_009059706.1">
    <property type="nucleotide sequence ID" value="NC_024944.1"/>
</dbReference>
<accession>A0A088S6F9</accession>
<evidence type="ECO:0000256" key="1">
    <source>
        <dbReference type="ARBA" id="ARBA00005755"/>
    </source>
</evidence>
<comment type="similarity">
    <text evidence="1">Belongs to the DNA polymerase type-B family.</text>
</comment>
<evidence type="ECO:0000256" key="2">
    <source>
        <dbReference type="ARBA" id="ARBA00012417"/>
    </source>
</evidence>
<evidence type="ECO:0000313" key="11">
    <source>
        <dbReference type="EMBL" id="AIO05756.1"/>
    </source>
</evidence>
<protein>
    <recommendedName>
        <fullName evidence="3">Probable DNA polymerase</fullName>
        <ecNumber evidence="2">2.7.7.7</ecNumber>
    </recommendedName>
</protein>
<dbReference type="Pfam" id="PF03175">
    <property type="entry name" value="DNA_pol_B_2"/>
    <property type="match status" value="2"/>
</dbReference>
<dbReference type="InterPro" id="IPR012337">
    <property type="entry name" value="RNaseH-like_sf"/>
</dbReference>
<keyword evidence="7" id="KW-0239">DNA-directed DNA polymerase</keyword>
<evidence type="ECO:0000256" key="4">
    <source>
        <dbReference type="ARBA" id="ARBA00022679"/>
    </source>
</evidence>
<dbReference type="EC" id="2.7.7.7" evidence="2"/>